<organism evidence="3 4">
    <name type="scientific">Bacillus seohaeanensis</name>
    <dbReference type="NCBI Taxonomy" id="284580"/>
    <lineage>
        <taxon>Bacteria</taxon>
        <taxon>Bacillati</taxon>
        <taxon>Bacillota</taxon>
        <taxon>Bacilli</taxon>
        <taxon>Bacillales</taxon>
        <taxon>Bacillaceae</taxon>
        <taxon>Bacillus</taxon>
    </lineage>
</organism>
<protein>
    <submittedName>
        <fullName evidence="3">Tripartite tricarboxylate transporter TctB family protein</fullName>
    </submittedName>
</protein>
<keyword evidence="1" id="KW-0472">Membrane</keyword>
<accession>A0ABW5RYX4</accession>
<dbReference type="InterPro" id="IPR009936">
    <property type="entry name" value="DUF1468"/>
</dbReference>
<keyword evidence="1" id="KW-0812">Transmembrane</keyword>
<evidence type="ECO:0000313" key="3">
    <source>
        <dbReference type="EMBL" id="MFD2683154.1"/>
    </source>
</evidence>
<dbReference type="Pfam" id="PF07331">
    <property type="entry name" value="TctB"/>
    <property type="match status" value="1"/>
</dbReference>
<feature type="domain" description="DUF1468" evidence="2">
    <location>
        <begin position="9"/>
        <end position="149"/>
    </location>
</feature>
<evidence type="ECO:0000259" key="2">
    <source>
        <dbReference type="Pfam" id="PF07331"/>
    </source>
</evidence>
<keyword evidence="1" id="KW-1133">Transmembrane helix</keyword>
<feature type="transmembrane region" description="Helical" evidence="1">
    <location>
        <begin position="101"/>
        <end position="116"/>
    </location>
</feature>
<proteinExistence type="predicted"/>
<comment type="caution">
    <text evidence="3">The sequence shown here is derived from an EMBL/GenBank/DDBJ whole genome shotgun (WGS) entry which is preliminary data.</text>
</comment>
<dbReference type="RefSeq" id="WP_377938199.1">
    <property type="nucleotide sequence ID" value="NZ_JBHUMF010000035.1"/>
</dbReference>
<reference evidence="4" key="1">
    <citation type="journal article" date="2019" name="Int. J. Syst. Evol. Microbiol.">
        <title>The Global Catalogue of Microorganisms (GCM) 10K type strain sequencing project: providing services to taxonomists for standard genome sequencing and annotation.</title>
        <authorList>
            <consortium name="The Broad Institute Genomics Platform"/>
            <consortium name="The Broad Institute Genome Sequencing Center for Infectious Disease"/>
            <person name="Wu L."/>
            <person name="Ma J."/>
        </authorList>
    </citation>
    <scope>NUCLEOTIDE SEQUENCE [LARGE SCALE GENOMIC DNA]</scope>
    <source>
        <strain evidence="4">KCTC 3913</strain>
    </source>
</reference>
<dbReference type="Proteomes" id="UP001597506">
    <property type="component" value="Unassembled WGS sequence"/>
</dbReference>
<feature type="transmembrane region" description="Helical" evidence="1">
    <location>
        <begin position="38"/>
        <end position="57"/>
    </location>
</feature>
<evidence type="ECO:0000313" key="4">
    <source>
        <dbReference type="Proteomes" id="UP001597506"/>
    </source>
</evidence>
<name>A0ABW5RYX4_9BACI</name>
<gene>
    <name evidence="3" type="ORF">ACFSUL_20685</name>
</gene>
<sequence>MKVIKLGMPIFLILLSCSFLIASINLPKANLGNPNGPLYFPIGLSILMLIFSVVYLFQEWRKLNEHNESIKLLLEGRTPKLIGLTVLYGAIYAFIFEPIGFLFSTVLFLGALLFTVNGRKKVVVNLAVAVGFSFLSWYAFSVLLGVSLP</sequence>
<dbReference type="PROSITE" id="PS51257">
    <property type="entry name" value="PROKAR_LIPOPROTEIN"/>
    <property type="match status" value="1"/>
</dbReference>
<evidence type="ECO:0000256" key="1">
    <source>
        <dbReference type="SAM" id="Phobius"/>
    </source>
</evidence>
<feature type="transmembrane region" description="Helical" evidence="1">
    <location>
        <begin position="123"/>
        <end position="146"/>
    </location>
</feature>
<keyword evidence="4" id="KW-1185">Reference proteome</keyword>
<dbReference type="EMBL" id="JBHUMF010000035">
    <property type="protein sequence ID" value="MFD2683154.1"/>
    <property type="molecule type" value="Genomic_DNA"/>
</dbReference>